<dbReference type="Pfam" id="PF00855">
    <property type="entry name" value="PWWP"/>
    <property type="match status" value="1"/>
</dbReference>
<reference evidence="5" key="1">
    <citation type="submission" date="2018-02" db="EMBL/GenBank/DDBJ databases">
        <title>Rhizophora mucronata_Transcriptome.</title>
        <authorList>
            <person name="Meera S.P."/>
            <person name="Sreeshan A."/>
            <person name="Augustine A."/>
        </authorList>
    </citation>
    <scope>NUCLEOTIDE SEQUENCE</scope>
    <source>
        <tissue evidence="5">Leaf</tissue>
    </source>
</reference>
<feature type="region of interest" description="Disordered" evidence="1">
    <location>
        <begin position="926"/>
        <end position="952"/>
    </location>
</feature>
<dbReference type="PANTHER" id="PTHR42851">
    <property type="entry name" value="ALDOLASE-RELATED"/>
    <property type="match status" value="1"/>
</dbReference>
<accession>A0A2P2JKN2</accession>
<evidence type="ECO:0000259" key="4">
    <source>
        <dbReference type="PROSITE" id="PS50812"/>
    </source>
</evidence>
<dbReference type="EMBL" id="GGEC01013554">
    <property type="protein sequence ID" value="MBW94037.1"/>
    <property type="molecule type" value="Transcribed_RNA"/>
</dbReference>
<dbReference type="Gene3D" id="2.30.30.140">
    <property type="match status" value="1"/>
</dbReference>
<evidence type="ECO:0000313" key="5">
    <source>
        <dbReference type="EMBL" id="MBW94037.1"/>
    </source>
</evidence>
<feature type="signal peptide" evidence="3">
    <location>
        <begin position="1"/>
        <end position="20"/>
    </location>
</feature>
<protein>
    <submittedName>
        <fullName evidence="5">Uncharacterized protein MANES_08G003300</fullName>
    </submittedName>
</protein>
<feature type="region of interest" description="Disordered" evidence="1">
    <location>
        <begin position="560"/>
        <end position="614"/>
    </location>
</feature>
<evidence type="ECO:0000256" key="1">
    <source>
        <dbReference type="SAM" id="MobiDB-lite"/>
    </source>
</evidence>
<organism evidence="5">
    <name type="scientific">Rhizophora mucronata</name>
    <name type="common">Asiatic mangrove</name>
    <dbReference type="NCBI Taxonomy" id="61149"/>
    <lineage>
        <taxon>Eukaryota</taxon>
        <taxon>Viridiplantae</taxon>
        <taxon>Streptophyta</taxon>
        <taxon>Embryophyta</taxon>
        <taxon>Tracheophyta</taxon>
        <taxon>Spermatophyta</taxon>
        <taxon>Magnoliopsida</taxon>
        <taxon>eudicotyledons</taxon>
        <taxon>Gunneridae</taxon>
        <taxon>Pentapetalae</taxon>
        <taxon>rosids</taxon>
        <taxon>fabids</taxon>
        <taxon>Malpighiales</taxon>
        <taxon>Rhizophoraceae</taxon>
        <taxon>Rhizophora</taxon>
    </lineage>
</organism>
<dbReference type="PROSITE" id="PS50812">
    <property type="entry name" value="PWWP"/>
    <property type="match status" value="1"/>
</dbReference>
<keyword evidence="2" id="KW-1133">Transmembrane helix</keyword>
<dbReference type="InterPro" id="IPR053063">
    <property type="entry name" value="PWWP_domain_containing_PDP"/>
</dbReference>
<dbReference type="InterPro" id="IPR000313">
    <property type="entry name" value="PWWP_dom"/>
</dbReference>
<sequence>MLYSLCLCLCFCLQNKFTSPFELGVPPISFSSAREGTFSVFAPFFLLLNSRASVPGRVHFLLVTIFLLLMVFSIFDISGDFIFRILFMSANLDRIDLNSDAVSVESENDAMGPNLSEPTDRVDLPDAKTLTEPSQVPEVGEYGGGRGADGSCGKGFERKTEAVGHGIGIDLDGKFGSLDGGQDTAADSGKAGQNGLSRVEREVEEASCVGGSSNSLHGYASQVQNASCSGSSLGVVNVEVKSAYGNDFLPRSNVDSGVLQENDINTSNELNLVVDLKSFRTADAGDMKAKTTVSEQEFCVPDLVWGKVWSHPWWPGQIFDPSAASKKAKKYFKRGRHLIAYFGDQSFAWNEDSMIKPFRTHFSQMEKQSNSEDFIYAIDCALDELCRRVELGLACPCVPEYSKIKSQMIVNAGIREECSRKDDSDNFSSATFFEPCALVEFIKALSQQLPFGKVERLEIVTAQAQLLAFSRWKGYSDLPQFQMLGALLESDEEISLPEMKHDNGVNENVAMEDKIDGQVSSEKDRGSSSRKRKHNSGDSSHPSKKEKSLAELMLEKRSSLSNGKCGLDSKDTIKPISSSSGRKRTAVDSVSDESAAKLSKSPPAVEKNSSQPKKTYRVGDSILRATQMSDLTPILKSVSATSQKPAAKNKGKPIKSQGKKLFSVEDSSTDEMVSYLCLVARNPMKGWSSLNSMVNFFTTFRDSVCLDSLSSQQHKELSLDHVISSDLEKESAKLEAEASVLEHGISGDLEKKSTKLEVVTSVLGHMPAMAIQSIINGPSSLEIESESGESPTETPIEKASPTVGPESAVQSGGILDIDHLPTGETLDLGAVKPVFPSKGSGDCDLSPTALILKFTDLGSIPSETNLNKIFSRFGHLKESETEVLKKSSRAKVVFCRRADAEAAFSSAGKYSIFGPSLVSYRLKYMPSSPSNSSSRSTKQIQKDATSFEGTAT</sequence>
<evidence type="ECO:0000256" key="3">
    <source>
        <dbReference type="SAM" id="SignalP"/>
    </source>
</evidence>
<proteinExistence type="predicted"/>
<keyword evidence="2" id="KW-0472">Membrane</keyword>
<dbReference type="PANTHER" id="PTHR42851:SF19">
    <property type="entry name" value="PWWP DOMAIN-CONTAINING PROTEIN 2-RELATED"/>
    <property type="match status" value="1"/>
</dbReference>
<dbReference type="SUPFAM" id="SSF63748">
    <property type="entry name" value="Tudor/PWWP/MBT"/>
    <property type="match status" value="1"/>
</dbReference>
<feature type="region of interest" description="Disordered" evidence="1">
    <location>
        <begin position="106"/>
        <end position="125"/>
    </location>
</feature>
<dbReference type="CDD" id="cd05162">
    <property type="entry name" value="PWWP"/>
    <property type="match status" value="1"/>
</dbReference>
<name>A0A2P2JKN2_RHIMU</name>
<feature type="region of interest" description="Disordered" evidence="1">
    <location>
        <begin position="502"/>
        <end position="548"/>
    </location>
</feature>
<feature type="domain" description="PWWP" evidence="4">
    <location>
        <begin position="300"/>
        <end position="349"/>
    </location>
</feature>
<feature type="compositionally biased region" description="Low complexity" evidence="1">
    <location>
        <begin position="926"/>
        <end position="936"/>
    </location>
</feature>
<feature type="transmembrane region" description="Helical" evidence="2">
    <location>
        <begin position="60"/>
        <end position="87"/>
    </location>
</feature>
<feature type="compositionally biased region" description="Polar residues" evidence="1">
    <location>
        <begin position="937"/>
        <end position="952"/>
    </location>
</feature>
<keyword evidence="2" id="KW-0812">Transmembrane</keyword>
<evidence type="ECO:0000256" key="2">
    <source>
        <dbReference type="SAM" id="Phobius"/>
    </source>
</evidence>
<feature type="chain" id="PRO_5015201314" evidence="3">
    <location>
        <begin position="21"/>
        <end position="952"/>
    </location>
</feature>
<dbReference type="SMART" id="SM00293">
    <property type="entry name" value="PWWP"/>
    <property type="match status" value="1"/>
</dbReference>
<dbReference type="AlphaFoldDB" id="A0A2P2JKN2"/>
<feature type="region of interest" description="Disordered" evidence="1">
    <location>
        <begin position="781"/>
        <end position="810"/>
    </location>
</feature>
<feature type="compositionally biased region" description="Basic and acidic residues" evidence="1">
    <location>
        <begin position="511"/>
        <end position="527"/>
    </location>
</feature>
<keyword evidence="3" id="KW-0732">Signal</keyword>